<evidence type="ECO:0000256" key="1">
    <source>
        <dbReference type="SAM" id="Coils"/>
    </source>
</evidence>
<gene>
    <name evidence="4" type="ORF">H8Z83_14730</name>
</gene>
<dbReference type="Proteomes" id="UP000620327">
    <property type="component" value="Unassembled WGS sequence"/>
</dbReference>
<comment type="caution">
    <text evidence="4">The sequence shown here is derived from an EMBL/GenBank/DDBJ whole genome shotgun (WGS) entry which is preliminary data.</text>
</comment>
<dbReference type="Gene3D" id="1.10.530.10">
    <property type="match status" value="1"/>
</dbReference>
<evidence type="ECO:0000313" key="5">
    <source>
        <dbReference type="Proteomes" id="UP000620327"/>
    </source>
</evidence>
<dbReference type="EMBL" id="JACOQI010000018">
    <property type="protein sequence ID" value="MBC5771553.1"/>
    <property type="molecule type" value="Genomic_DNA"/>
</dbReference>
<feature type="coiled-coil region" evidence="1">
    <location>
        <begin position="2"/>
        <end position="78"/>
    </location>
</feature>
<sequence>MSQKGEKYARRMERRVDKLEQDVAAITTEQTTQGVRISAVEDDLAVYRAAVSARELKQATAEIKAAKERRTARAAERERKARRRNKVLAFIALALFVAVCVVMVAKAYSEEPAAEPAAPEASAAPAAILPAELLFAAAEEEYMEDPQETEKIEEALLAQGYFSLAVPMPYEWQDYMRTYCEEYGCPYPLALAVAQTESNFDMDAVGASGEVGIMQLNPGPGSSYHAEIQAATGLDPTTASGNIAGGCYKLGLYLAKYGSVEKAAMAYNMGEGGARSAWDSGITSTDYSKAVKEAMETWECTVNAWGGV</sequence>
<dbReference type="AlphaFoldDB" id="A0A923MKU3"/>
<dbReference type="Pfam" id="PF01464">
    <property type="entry name" value="SLT"/>
    <property type="match status" value="1"/>
</dbReference>
<keyword evidence="2" id="KW-1133">Transmembrane helix</keyword>
<keyword evidence="1" id="KW-0175">Coiled coil</keyword>
<dbReference type="SUPFAM" id="SSF53955">
    <property type="entry name" value="Lysozyme-like"/>
    <property type="match status" value="1"/>
</dbReference>
<accession>A0A923MKU3</accession>
<organism evidence="4 5">
    <name type="scientific">Dysosmobacter segnis</name>
    <dbReference type="NCBI Taxonomy" id="2763042"/>
    <lineage>
        <taxon>Bacteria</taxon>
        <taxon>Bacillati</taxon>
        <taxon>Bacillota</taxon>
        <taxon>Clostridia</taxon>
        <taxon>Eubacteriales</taxon>
        <taxon>Oscillospiraceae</taxon>
        <taxon>Dysosmobacter</taxon>
    </lineage>
</organism>
<dbReference type="InterPro" id="IPR023346">
    <property type="entry name" value="Lysozyme-like_dom_sf"/>
</dbReference>
<protein>
    <submittedName>
        <fullName evidence="4">Transglycosylase SLT domain-containing protein</fullName>
    </submittedName>
</protein>
<dbReference type="RefSeq" id="WP_187015746.1">
    <property type="nucleotide sequence ID" value="NZ_JACOQI010000018.1"/>
</dbReference>
<evidence type="ECO:0000259" key="3">
    <source>
        <dbReference type="Pfam" id="PF01464"/>
    </source>
</evidence>
<reference evidence="4" key="1">
    <citation type="submission" date="2020-08" db="EMBL/GenBank/DDBJ databases">
        <title>Genome public.</title>
        <authorList>
            <person name="Liu C."/>
            <person name="Sun Q."/>
        </authorList>
    </citation>
    <scope>NUCLEOTIDE SEQUENCE</scope>
    <source>
        <strain evidence="4">BX15</strain>
    </source>
</reference>
<evidence type="ECO:0000313" key="4">
    <source>
        <dbReference type="EMBL" id="MBC5771553.1"/>
    </source>
</evidence>
<evidence type="ECO:0000256" key="2">
    <source>
        <dbReference type="SAM" id="Phobius"/>
    </source>
</evidence>
<proteinExistence type="predicted"/>
<keyword evidence="2" id="KW-0812">Transmembrane</keyword>
<dbReference type="InterPro" id="IPR008258">
    <property type="entry name" value="Transglycosylase_SLT_dom_1"/>
</dbReference>
<name>A0A923MKU3_9FIRM</name>
<feature type="transmembrane region" description="Helical" evidence="2">
    <location>
        <begin position="87"/>
        <end position="108"/>
    </location>
</feature>
<keyword evidence="2" id="KW-0472">Membrane</keyword>
<feature type="domain" description="Transglycosylase SLT" evidence="3">
    <location>
        <begin position="175"/>
        <end position="276"/>
    </location>
</feature>
<keyword evidence="5" id="KW-1185">Reference proteome</keyword>